<dbReference type="NCBIfam" id="TIGR03534">
    <property type="entry name" value="RF_mod_PrmC"/>
    <property type="match status" value="1"/>
</dbReference>
<sequence length="288" mass="32495">MASKIREVLDRADDFLNDHGVDNSRLDAEVLLADLLSTERIKLYVNYDYPLNDEELSAYRSRLKKRARGVPISYITGRTEFMSLEFEIEPGVLIPRPETEELVEEILAFCRQNDWQQLKIVDLGTGTGAIMISLVKYLPEAKAIGTDISTEAVKLARRNIKKHDLEERAAALAGNWAAPLLPEKEAGVDLVVSNPPYIPEEKMEELPRRVQKEPRRALAAGEDGLSCYRKILPQAVSLLRPEGLFALEIGHDQGERMKEMTAEQEGLGEPELKQDGAGRDRMIFVRRN</sequence>
<keyword evidence="2 4" id="KW-0808">Transferase</keyword>
<feature type="binding site" evidence="4">
    <location>
        <begin position="194"/>
        <end position="197"/>
    </location>
    <ligand>
        <name>substrate</name>
    </ligand>
</feature>
<dbReference type="NCBIfam" id="TIGR00536">
    <property type="entry name" value="hemK_fam"/>
    <property type="match status" value="1"/>
</dbReference>
<dbReference type="EC" id="2.1.1.297" evidence="4"/>
<dbReference type="EMBL" id="FNGO01000002">
    <property type="protein sequence ID" value="SDL17385.1"/>
    <property type="molecule type" value="Genomic_DNA"/>
</dbReference>
<dbReference type="GO" id="GO:0003676">
    <property type="term" value="F:nucleic acid binding"/>
    <property type="evidence" value="ECO:0007669"/>
    <property type="project" value="InterPro"/>
</dbReference>
<dbReference type="InterPro" id="IPR004556">
    <property type="entry name" value="HemK-like"/>
</dbReference>
<keyword evidence="3 4" id="KW-0949">S-adenosyl-L-methionine</keyword>
<dbReference type="PANTHER" id="PTHR18895">
    <property type="entry name" value="HEMK METHYLTRANSFERASE"/>
    <property type="match status" value="1"/>
</dbReference>
<feature type="binding site" evidence="4">
    <location>
        <position position="176"/>
    </location>
    <ligand>
        <name>S-adenosyl-L-methionine</name>
        <dbReference type="ChEBI" id="CHEBI:59789"/>
    </ligand>
</feature>
<dbReference type="AlphaFoldDB" id="A0A1G9HX32"/>
<protein>
    <recommendedName>
        <fullName evidence="4">Release factor glutamine methyltransferase</fullName>
        <shortName evidence="4">RF MTase</shortName>
        <ecNumber evidence="4">2.1.1.297</ecNumber>
    </recommendedName>
    <alternativeName>
        <fullName evidence="4">N5-glutamine methyltransferase PrmC</fullName>
    </alternativeName>
    <alternativeName>
        <fullName evidence="4">Protein-(glutamine-N5) MTase PrmC</fullName>
    </alternativeName>
    <alternativeName>
        <fullName evidence="4">Protein-glutamine N-methyltransferase PrmC</fullName>
    </alternativeName>
</protein>
<comment type="function">
    <text evidence="4">Methylates the class 1 translation termination release factors RF1/PrfA and RF2/PrfB on the glutamine residue of the universally conserved GGQ motif.</text>
</comment>
<dbReference type="InterPro" id="IPR029063">
    <property type="entry name" value="SAM-dependent_MTases_sf"/>
</dbReference>
<proteinExistence type="inferred from homology"/>
<dbReference type="InterPro" id="IPR002052">
    <property type="entry name" value="DNA_methylase_N6_adenine_CS"/>
</dbReference>
<dbReference type="PROSITE" id="PS00092">
    <property type="entry name" value="N6_MTASE"/>
    <property type="match status" value="1"/>
</dbReference>
<accession>A0A1G9HX32</accession>
<feature type="binding site" evidence="4">
    <location>
        <position position="147"/>
    </location>
    <ligand>
        <name>S-adenosyl-L-methionine</name>
        <dbReference type="ChEBI" id="CHEBI:59789"/>
    </ligand>
</feature>
<comment type="catalytic activity">
    <reaction evidence="4">
        <text>L-glutaminyl-[peptide chain release factor] + S-adenosyl-L-methionine = N(5)-methyl-L-glutaminyl-[peptide chain release factor] + S-adenosyl-L-homocysteine + H(+)</text>
        <dbReference type="Rhea" id="RHEA:42896"/>
        <dbReference type="Rhea" id="RHEA-COMP:10271"/>
        <dbReference type="Rhea" id="RHEA-COMP:10272"/>
        <dbReference type="ChEBI" id="CHEBI:15378"/>
        <dbReference type="ChEBI" id="CHEBI:30011"/>
        <dbReference type="ChEBI" id="CHEBI:57856"/>
        <dbReference type="ChEBI" id="CHEBI:59789"/>
        <dbReference type="ChEBI" id="CHEBI:61891"/>
        <dbReference type="EC" id="2.1.1.297"/>
    </reaction>
</comment>
<gene>
    <name evidence="4" type="primary">prmC</name>
    <name evidence="7" type="ORF">SAMN04488692_10252</name>
</gene>
<evidence type="ECO:0000256" key="3">
    <source>
        <dbReference type="ARBA" id="ARBA00022691"/>
    </source>
</evidence>
<feature type="binding site" evidence="4">
    <location>
        <begin position="124"/>
        <end position="128"/>
    </location>
    <ligand>
        <name>S-adenosyl-L-methionine</name>
        <dbReference type="ChEBI" id="CHEBI:59789"/>
    </ligand>
</feature>
<feature type="domain" description="Release factor glutamine methyltransferase N-terminal" evidence="6">
    <location>
        <begin position="7"/>
        <end position="77"/>
    </location>
</feature>
<name>A0A1G9HX32_9FIRM</name>
<dbReference type="InterPro" id="IPR019874">
    <property type="entry name" value="RF_methyltr_PrmC"/>
</dbReference>
<evidence type="ECO:0000259" key="5">
    <source>
        <dbReference type="Pfam" id="PF13847"/>
    </source>
</evidence>
<dbReference type="Pfam" id="PF17827">
    <property type="entry name" value="PrmC_N"/>
    <property type="match status" value="1"/>
</dbReference>
<comment type="similarity">
    <text evidence="4">Belongs to the protein N5-glutamine methyltransferase family. PrmC subfamily.</text>
</comment>
<dbReference type="STRING" id="321763.SAMN04488692_10252"/>
<feature type="binding site" evidence="4">
    <location>
        <position position="194"/>
    </location>
    <ligand>
        <name>S-adenosyl-L-methionine</name>
        <dbReference type="ChEBI" id="CHEBI:59789"/>
    </ligand>
</feature>
<dbReference type="SUPFAM" id="SSF53335">
    <property type="entry name" value="S-adenosyl-L-methionine-dependent methyltransferases"/>
    <property type="match status" value="1"/>
</dbReference>
<dbReference type="PANTHER" id="PTHR18895:SF74">
    <property type="entry name" value="MTRF1L RELEASE FACTOR GLUTAMINE METHYLTRANSFERASE"/>
    <property type="match status" value="1"/>
</dbReference>
<dbReference type="Gene3D" id="3.40.50.150">
    <property type="entry name" value="Vaccinia Virus protein VP39"/>
    <property type="match status" value="1"/>
</dbReference>
<dbReference type="InterPro" id="IPR050320">
    <property type="entry name" value="N5-glutamine_MTase"/>
</dbReference>
<evidence type="ECO:0000259" key="6">
    <source>
        <dbReference type="Pfam" id="PF17827"/>
    </source>
</evidence>
<dbReference type="HAMAP" id="MF_02126">
    <property type="entry name" value="RF_methyltr_PrmC"/>
    <property type="match status" value="1"/>
</dbReference>
<organism evidence="7 8">
    <name type="scientific">Halarsenatibacter silvermanii</name>
    <dbReference type="NCBI Taxonomy" id="321763"/>
    <lineage>
        <taxon>Bacteria</taxon>
        <taxon>Bacillati</taxon>
        <taxon>Bacillota</taxon>
        <taxon>Clostridia</taxon>
        <taxon>Halanaerobiales</taxon>
        <taxon>Halarsenatibacteraceae</taxon>
        <taxon>Halarsenatibacter</taxon>
    </lineage>
</organism>
<dbReference type="OrthoDB" id="9784805at2"/>
<dbReference type="InterPro" id="IPR040758">
    <property type="entry name" value="PrmC_N"/>
</dbReference>
<dbReference type="RefSeq" id="WP_089757881.1">
    <property type="nucleotide sequence ID" value="NZ_FNGO01000002.1"/>
</dbReference>
<evidence type="ECO:0000256" key="4">
    <source>
        <dbReference type="HAMAP-Rule" id="MF_02126"/>
    </source>
</evidence>
<evidence type="ECO:0000256" key="2">
    <source>
        <dbReference type="ARBA" id="ARBA00022679"/>
    </source>
</evidence>
<dbReference type="GO" id="GO:0102559">
    <property type="term" value="F:peptide chain release factor N(5)-glutamine methyltransferase activity"/>
    <property type="evidence" value="ECO:0007669"/>
    <property type="project" value="UniProtKB-EC"/>
</dbReference>
<keyword evidence="1 4" id="KW-0489">Methyltransferase</keyword>
<keyword evidence="8" id="KW-1185">Reference proteome</keyword>
<evidence type="ECO:0000313" key="7">
    <source>
        <dbReference type="EMBL" id="SDL17385.1"/>
    </source>
</evidence>
<dbReference type="Pfam" id="PF13847">
    <property type="entry name" value="Methyltransf_31"/>
    <property type="match status" value="1"/>
</dbReference>
<dbReference type="GO" id="GO:0032259">
    <property type="term" value="P:methylation"/>
    <property type="evidence" value="ECO:0007669"/>
    <property type="project" value="UniProtKB-KW"/>
</dbReference>
<evidence type="ECO:0000256" key="1">
    <source>
        <dbReference type="ARBA" id="ARBA00022603"/>
    </source>
</evidence>
<dbReference type="CDD" id="cd02440">
    <property type="entry name" value="AdoMet_MTases"/>
    <property type="match status" value="1"/>
</dbReference>
<dbReference type="Gene3D" id="1.10.8.10">
    <property type="entry name" value="DNA helicase RuvA subunit, C-terminal domain"/>
    <property type="match status" value="1"/>
</dbReference>
<dbReference type="InterPro" id="IPR025714">
    <property type="entry name" value="Methyltranfer_dom"/>
</dbReference>
<evidence type="ECO:0000313" key="8">
    <source>
        <dbReference type="Proteomes" id="UP000199476"/>
    </source>
</evidence>
<reference evidence="7 8" key="1">
    <citation type="submission" date="2016-10" db="EMBL/GenBank/DDBJ databases">
        <authorList>
            <person name="de Groot N.N."/>
        </authorList>
    </citation>
    <scope>NUCLEOTIDE SEQUENCE [LARGE SCALE GENOMIC DNA]</scope>
    <source>
        <strain evidence="7 8">SLAS-1</strain>
    </source>
</reference>
<feature type="domain" description="Methyltransferase" evidence="5">
    <location>
        <begin position="118"/>
        <end position="265"/>
    </location>
</feature>
<dbReference type="Proteomes" id="UP000199476">
    <property type="component" value="Unassembled WGS sequence"/>
</dbReference>